<evidence type="ECO:0000313" key="2">
    <source>
        <dbReference type="Proteomes" id="UP001383192"/>
    </source>
</evidence>
<evidence type="ECO:0000313" key="1">
    <source>
        <dbReference type="EMBL" id="KAK7015487.1"/>
    </source>
</evidence>
<comment type="caution">
    <text evidence="1">The sequence shown here is derived from an EMBL/GenBank/DDBJ whole genome shotgun (WGS) entry which is preliminary data.</text>
</comment>
<name>A0AAW0ASE5_9AGAR</name>
<feature type="non-terminal residue" evidence="1">
    <location>
        <position position="62"/>
    </location>
</feature>
<gene>
    <name evidence="1" type="ORF">VNI00_019133</name>
</gene>
<protein>
    <submittedName>
        <fullName evidence="1">Uncharacterized protein</fullName>
    </submittedName>
</protein>
<organism evidence="1 2">
    <name type="scientific">Paramarasmius palmivorus</name>
    <dbReference type="NCBI Taxonomy" id="297713"/>
    <lineage>
        <taxon>Eukaryota</taxon>
        <taxon>Fungi</taxon>
        <taxon>Dikarya</taxon>
        <taxon>Basidiomycota</taxon>
        <taxon>Agaricomycotina</taxon>
        <taxon>Agaricomycetes</taxon>
        <taxon>Agaricomycetidae</taxon>
        <taxon>Agaricales</taxon>
        <taxon>Marasmiineae</taxon>
        <taxon>Marasmiaceae</taxon>
        <taxon>Paramarasmius</taxon>
    </lineage>
</organism>
<accession>A0AAW0ASE5</accession>
<proteinExistence type="predicted"/>
<reference evidence="1 2" key="1">
    <citation type="submission" date="2024-01" db="EMBL/GenBank/DDBJ databases">
        <title>A draft genome for a cacao thread blight-causing isolate of Paramarasmius palmivorus.</title>
        <authorList>
            <person name="Baruah I.K."/>
            <person name="Bukari Y."/>
            <person name="Amoako-Attah I."/>
            <person name="Meinhardt L.W."/>
            <person name="Bailey B.A."/>
            <person name="Cohen S.P."/>
        </authorList>
    </citation>
    <scope>NUCLEOTIDE SEQUENCE [LARGE SCALE GENOMIC DNA]</scope>
    <source>
        <strain evidence="1 2">GH-12</strain>
    </source>
</reference>
<dbReference type="EMBL" id="JAYKXP010000321">
    <property type="protein sequence ID" value="KAK7015487.1"/>
    <property type="molecule type" value="Genomic_DNA"/>
</dbReference>
<dbReference type="AlphaFoldDB" id="A0AAW0ASE5"/>
<keyword evidence="2" id="KW-1185">Reference proteome</keyword>
<dbReference type="Proteomes" id="UP001383192">
    <property type="component" value="Unassembled WGS sequence"/>
</dbReference>
<sequence>MACWGGYGGWQWSQTTLVWYGIYGVWGSGAAAGMWAQGAGAAAGLGQNAAKVYGPVKNDQIR</sequence>